<sequence>IFIGAPKSNVSMRRLPENTNPYFEPGVIWRCKLGPADQKCEILHFLDQYCKDRVSKSKADYGKCDSNFMGGSLVIEKGILVACAPNWNRERRASPNGLRMDGACYWMRQNVAVSDHLTLELANRTEDPQRGNLIPFQDASFSRPDTALWKEHSVLRWYFAETGFSSHITKSLDIVLGAVGTYYTRGL</sequence>
<proteinExistence type="predicted"/>
<protein>
    <submittedName>
        <fullName evidence="1">Uncharacterized protein</fullName>
    </submittedName>
</protein>
<keyword evidence="2" id="KW-1185">Reference proteome</keyword>
<accession>A0A8J2P841</accession>
<reference evidence="1" key="1">
    <citation type="submission" date="2021-06" db="EMBL/GenBank/DDBJ databases">
        <authorList>
            <person name="Hodson N. C."/>
            <person name="Mongue J. A."/>
            <person name="Jaron S. K."/>
        </authorList>
    </citation>
    <scope>NUCLEOTIDE SEQUENCE</scope>
</reference>
<dbReference type="GO" id="GO:0098609">
    <property type="term" value="P:cell-cell adhesion"/>
    <property type="evidence" value="ECO:0007669"/>
    <property type="project" value="TreeGrafter"/>
</dbReference>
<feature type="non-terminal residue" evidence="1">
    <location>
        <position position="187"/>
    </location>
</feature>
<dbReference type="GO" id="GO:0008305">
    <property type="term" value="C:integrin complex"/>
    <property type="evidence" value="ECO:0007669"/>
    <property type="project" value="TreeGrafter"/>
</dbReference>
<dbReference type="GO" id="GO:0033627">
    <property type="term" value="P:cell adhesion mediated by integrin"/>
    <property type="evidence" value="ECO:0007669"/>
    <property type="project" value="TreeGrafter"/>
</dbReference>
<organism evidence="1 2">
    <name type="scientific">Allacma fusca</name>
    <dbReference type="NCBI Taxonomy" id="39272"/>
    <lineage>
        <taxon>Eukaryota</taxon>
        <taxon>Metazoa</taxon>
        <taxon>Ecdysozoa</taxon>
        <taxon>Arthropoda</taxon>
        <taxon>Hexapoda</taxon>
        <taxon>Collembola</taxon>
        <taxon>Symphypleona</taxon>
        <taxon>Sminthuridae</taxon>
        <taxon>Allacma</taxon>
    </lineage>
</organism>
<comment type="caution">
    <text evidence="1">The sequence shown here is derived from an EMBL/GenBank/DDBJ whole genome shotgun (WGS) entry which is preliminary data.</text>
</comment>
<dbReference type="PANTHER" id="PTHR23220">
    <property type="entry name" value="INTEGRIN ALPHA"/>
    <property type="match status" value="1"/>
</dbReference>
<dbReference type="EMBL" id="CAJVCH010418364">
    <property type="protein sequence ID" value="CAG7818336.1"/>
    <property type="molecule type" value="Genomic_DNA"/>
</dbReference>
<evidence type="ECO:0000313" key="2">
    <source>
        <dbReference type="Proteomes" id="UP000708208"/>
    </source>
</evidence>
<dbReference type="GO" id="GO:0007229">
    <property type="term" value="P:integrin-mediated signaling pathway"/>
    <property type="evidence" value="ECO:0007669"/>
    <property type="project" value="TreeGrafter"/>
</dbReference>
<feature type="non-terminal residue" evidence="1">
    <location>
        <position position="1"/>
    </location>
</feature>
<dbReference type="Proteomes" id="UP000708208">
    <property type="component" value="Unassembled WGS sequence"/>
</dbReference>
<dbReference type="GO" id="GO:0005178">
    <property type="term" value="F:integrin binding"/>
    <property type="evidence" value="ECO:0007669"/>
    <property type="project" value="TreeGrafter"/>
</dbReference>
<dbReference type="GO" id="GO:0009897">
    <property type="term" value="C:external side of plasma membrane"/>
    <property type="evidence" value="ECO:0007669"/>
    <property type="project" value="TreeGrafter"/>
</dbReference>
<evidence type="ECO:0000313" key="1">
    <source>
        <dbReference type="EMBL" id="CAG7818336.1"/>
    </source>
</evidence>
<gene>
    <name evidence="1" type="ORF">AFUS01_LOCUS28848</name>
</gene>
<dbReference type="AlphaFoldDB" id="A0A8J2P841"/>
<name>A0A8J2P841_9HEXA</name>
<dbReference type="GO" id="GO:0007160">
    <property type="term" value="P:cell-matrix adhesion"/>
    <property type="evidence" value="ECO:0007669"/>
    <property type="project" value="TreeGrafter"/>
</dbReference>
<dbReference type="PANTHER" id="PTHR23220:SF83">
    <property type="entry name" value="INTEGRIN ALPHA-PS3-RELATED"/>
    <property type="match status" value="1"/>
</dbReference>